<accession>A9KSA6</accession>
<evidence type="ECO:0000313" key="3">
    <source>
        <dbReference type="Proteomes" id="UP000000370"/>
    </source>
</evidence>
<protein>
    <submittedName>
        <fullName evidence="2">TfoX domain protein</fullName>
    </submittedName>
</protein>
<dbReference type="KEGG" id="cpy:Cphy_1766"/>
<keyword evidence="3" id="KW-1185">Reference proteome</keyword>
<dbReference type="eggNOG" id="COG3743">
    <property type="taxonomic scope" value="Bacteria"/>
</dbReference>
<dbReference type="InterPro" id="IPR007077">
    <property type="entry name" value="TfoX_C"/>
</dbReference>
<proteinExistence type="predicted"/>
<dbReference type="HOGENOM" id="CLU_163277_2_1_9"/>
<dbReference type="EMBL" id="CP000885">
    <property type="protein sequence ID" value="ABX42138.1"/>
    <property type="molecule type" value="Genomic_DNA"/>
</dbReference>
<organism evidence="2 3">
    <name type="scientific">Lachnoclostridium phytofermentans (strain ATCC 700394 / DSM 18823 / ISDg)</name>
    <name type="common">Clostridium phytofermentans</name>
    <dbReference type="NCBI Taxonomy" id="357809"/>
    <lineage>
        <taxon>Bacteria</taxon>
        <taxon>Bacillati</taxon>
        <taxon>Bacillota</taxon>
        <taxon>Clostridia</taxon>
        <taxon>Lachnospirales</taxon>
        <taxon>Lachnospiraceae</taxon>
    </lineage>
</organism>
<dbReference type="STRING" id="357809.Cphy_1766"/>
<sequence>MDKMNTCGIHNEKPITNTFKEVTMAQLSNLPNIGKEVERQLNEVGIENYEQLKSLGAEAAWLKIQEIDESACIHRLYALEGAILGIKKNLLPNERKSELKGFYNWNKK</sequence>
<name>A9KSA6_LACP7</name>
<dbReference type="Gene3D" id="1.10.150.20">
    <property type="entry name" value="5' to 3' exonuclease, C-terminal subdomain"/>
    <property type="match status" value="1"/>
</dbReference>
<gene>
    <name evidence="2" type="ordered locus">Cphy_1766</name>
</gene>
<reference evidence="3" key="1">
    <citation type="submission" date="2007-11" db="EMBL/GenBank/DDBJ databases">
        <title>Complete genome sequence of Clostridium phytofermentans ISDg.</title>
        <authorList>
            <person name="Leschine S.B."/>
            <person name="Warnick T.A."/>
            <person name="Blanchard J.L."/>
            <person name="Schnell D.J."/>
            <person name="Petit E.L."/>
            <person name="LaTouf W.G."/>
            <person name="Copeland A."/>
            <person name="Lucas S."/>
            <person name="Lapidus A."/>
            <person name="Barry K."/>
            <person name="Glavina del Rio T."/>
            <person name="Dalin E."/>
            <person name="Tice H."/>
            <person name="Pitluck S."/>
            <person name="Kiss H."/>
            <person name="Brettin T."/>
            <person name="Bruce D."/>
            <person name="Detter J.C."/>
            <person name="Han C."/>
            <person name="Kuske C."/>
            <person name="Schmutz J."/>
            <person name="Larimer F."/>
            <person name="Land M."/>
            <person name="Hauser L."/>
            <person name="Kyrpides N."/>
            <person name="Kim E.A."/>
            <person name="Richardson P."/>
        </authorList>
    </citation>
    <scope>NUCLEOTIDE SEQUENCE [LARGE SCALE GENOMIC DNA]</scope>
    <source>
        <strain evidence="3">ATCC 700394 / DSM 18823 / ISDg</strain>
    </source>
</reference>
<evidence type="ECO:0000259" key="1">
    <source>
        <dbReference type="Pfam" id="PF04994"/>
    </source>
</evidence>
<dbReference type="Pfam" id="PF04994">
    <property type="entry name" value="TfoX_C"/>
    <property type="match status" value="1"/>
</dbReference>
<feature type="domain" description="TfoX C-terminal" evidence="1">
    <location>
        <begin position="25"/>
        <end position="101"/>
    </location>
</feature>
<dbReference type="PANTHER" id="PTHR36121">
    <property type="entry name" value="PROTEIN SXY"/>
    <property type="match status" value="1"/>
</dbReference>
<dbReference type="Proteomes" id="UP000000370">
    <property type="component" value="Chromosome"/>
</dbReference>
<dbReference type="RefSeq" id="WP_012199792.1">
    <property type="nucleotide sequence ID" value="NC_010001.1"/>
</dbReference>
<evidence type="ECO:0000313" key="2">
    <source>
        <dbReference type="EMBL" id="ABX42138.1"/>
    </source>
</evidence>
<dbReference type="AlphaFoldDB" id="A9KSA6"/>
<dbReference type="InterPro" id="IPR047525">
    <property type="entry name" value="TfoX-like"/>
</dbReference>
<dbReference type="PANTHER" id="PTHR36121:SF1">
    <property type="entry name" value="PROTEIN SXY"/>
    <property type="match status" value="1"/>
</dbReference>